<organism evidence="1 2">
    <name type="scientific">Lawsonibacter hominis</name>
    <dbReference type="NCBI Taxonomy" id="2763053"/>
    <lineage>
        <taxon>Bacteria</taxon>
        <taxon>Bacillati</taxon>
        <taxon>Bacillota</taxon>
        <taxon>Clostridia</taxon>
        <taxon>Eubacteriales</taxon>
        <taxon>Oscillospiraceae</taxon>
        <taxon>Lawsonibacter</taxon>
    </lineage>
</organism>
<keyword evidence="2" id="KW-1185">Reference proteome</keyword>
<evidence type="ECO:0000313" key="2">
    <source>
        <dbReference type="Proteomes" id="UP000661435"/>
    </source>
</evidence>
<proteinExistence type="predicted"/>
<name>A0A8J6JEW5_9FIRM</name>
<dbReference type="AlphaFoldDB" id="A0A8J6JEW5"/>
<sequence>MCCWNGCNSVSSFRGCRCGCRSDCDCRCCERECRNNGVTALSAFSELSRLSEDSGASTAGWPVYVSYPAFLWDSDDETDCGCTRCS</sequence>
<dbReference type="Proteomes" id="UP000661435">
    <property type="component" value="Unassembled WGS sequence"/>
</dbReference>
<reference evidence="1" key="1">
    <citation type="submission" date="2020-08" db="EMBL/GenBank/DDBJ databases">
        <title>Genome public.</title>
        <authorList>
            <person name="Liu C."/>
            <person name="Sun Q."/>
        </authorList>
    </citation>
    <scope>NUCLEOTIDE SEQUENCE</scope>
    <source>
        <strain evidence="1">NSJ-51</strain>
    </source>
</reference>
<dbReference type="RefSeq" id="WP_186907289.1">
    <property type="nucleotide sequence ID" value="NZ_JACOPP010000006.1"/>
</dbReference>
<comment type="caution">
    <text evidence="1">The sequence shown here is derived from an EMBL/GenBank/DDBJ whole genome shotgun (WGS) entry which is preliminary data.</text>
</comment>
<gene>
    <name evidence="1" type="ORF">H8S57_06600</name>
</gene>
<accession>A0A8J6JEW5</accession>
<dbReference type="EMBL" id="JACOPP010000006">
    <property type="protein sequence ID" value="MBC5733394.1"/>
    <property type="molecule type" value="Genomic_DNA"/>
</dbReference>
<evidence type="ECO:0000313" key="1">
    <source>
        <dbReference type="EMBL" id="MBC5733394.1"/>
    </source>
</evidence>
<evidence type="ECO:0008006" key="3">
    <source>
        <dbReference type="Google" id="ProtNLM"/>
    </source>
</evidence>
<protein>
    <recommendedName>
        <fullName evidence="3">Metallothionein</fullName>
    </recommendedName>
</protein>